<comment type="caution">
    <text evidence="1">The sequence shown here is derived from an EMBL/GenBank/DDBJ whole genome shotgun (WGS) entry which is preliminary data.</text>
</comment>
<evidence type="ECO:0000313" key="2">
    <source>
        <dbReference type="Proteomes" id="UP000290289"/>
    </source>
</evidence>
<organism evidence="1 2">
    <name type="scientific">Malus domestica</name>
    <name type="common">Apple</name>
    <name type="synonym">Pyrus malus</name>
    <dbReference type="NCBI Taxonomy" id="3750"/>
    <lineage>
        <taxon>Eukaryota</taxon>
        <taxon>Viridiplantae</taxon>
        <taxon>Streptophyta</taxon>
        <taxon>Embryophyta</taxon>
        <taxon>Tracheophyta</taxon>
        <taxon>Spermatophyta</taxon>
        <taxon>Magnoliopsida</taxon>
        <taxon>eudicotyledons</taxon>
        <taxon>Gunneridae</taxon>
        <taxon>Pentapetalae</taxon>
        <taxon>rosids</taxon>
        <taxon>fabids</taxon>
        <taxon>Rosales</taxon>
        <taxon>Rosaceae</taxon>
        <taxon>Amygdaloideae</taxon>
        <taxon>Maleae</taxon>
        <taxon>Malus</taxon>
    </lineage>
</organism>
<proteinExistence type="predicted"/>
<name>A0A498JTI2_MALDO</name>
<dbReference type="AlphaFoldDB" id="A0A498JTI2"/>
<gene>
    <name evidence="1" type="ORF">DVH24_035891</name>
</gene>
<sequence length="98" mass="11630">MTHIYMEFKPGNWRSQVPSFVPRRNSKFIHGRIYVFQDPSGFVHQHLALSVGIDTKSYVGSLSFFSSHHRESTETQHPHLETHLFNLQRERETQMQLY</sequence>
<keyword evidence="2" id="KW-1185">Reference proteome</keyword>
<reference evidence="1 2" key="1">
    <citation type="submission" date="2018-10" db="EMBL/GenBank/DDBJ databases">
        <title>A high-quality apple genome assembly.</title>
        <authorList>
            <person name="Hu J."/>
        </authorList>
    </citation>
    <scope>NUCLEOTIDE SEQUENCE [LARGE SCALE GENOMIC DNA]</scope>
    <source>
        <strain evidence="2">cv. HFTH1</strain>
        <tissue evidence="1">Young leaf</tissue>
    </source>
</reference>
<dbReference type="Proteomes" id="UP000290289">
    <property type="component" value="Chromosome 6"/>
</dbReference>
<evidence type="ECO:0000313" key="1">
    <source>
        <dbReference type="EMBL" id="RXH97223.1"/>
    </source>
</evidence>
<dbReference type="EMBL" id="RDQH01000332">
    <property type="protein sequence ID" value="RXH97223.1"/>
    <property type="molecule type" value="Genomic_DNA"/>
</dbReference>
<accession>A0A498JTI2</accession>
<protein>
    <submittedName>
        <fullName evidence="1">Uncharacterized protein</fullName>
    </submittedName>
</protein>